<keyword evidence="2" id="KW-1133">Transmembrane helix</keyword>
<keyword evidence="2" id="KW-0472">Membrane</keyword>
<evidence type="ECO:0000313" key="6">
    <source>
        <dbReference type="Proteomes" id="UP000675920"/>
    </source>
</evidence>
<dbReference type="NCBIfam" id="TIGR00254">
    <property type="entry name" value="GGDEF"/>
    <property type="match status" value="1"/>
</dbReference>
<proteinExistence type="predicted"/>
<dbReference type="Gene3D" id="3.30.450.20">
    <property type="entry name" value="PAS domain"/>
    <property type="match status" value="1"/>
</dbReference>
<protein>
    <submittedName>
        <fullName evidence="7">GGDEF domain-containing protein</fullName>
    </submittedName>
</protein>
<accession>A0A8B6XAQ2</accession>
<dbReference type="PROSITE" id="PS51257">
    <property type="entry name" value="PROKAR_LIPOPROTEIN"/>
    <property type="match status" value="1"/>
</dbReference>
<feature type="transmembrane region" description="Helical" evidence="2">
    <location>
        <begin position="46"/>
        <end position="69"/>
    </location>
</feature>
<dbReference type="SUPFAM" id="SSF55785">
    <property type="entry name" value="PYP-like sensor domain (PAS domain)"/>
    <property type="match status" value="1"/>
</dbReference>
<reference evidence="7" key="1">
    <citation type="submission" date="2025-08" db="UniProtKB">
        <authorList>
            <consortium name="RefSeq"/>
        </authorList>
    </citation>
    <scope>IDENTIFICATION</scope>
</reference>
<feature type="domain" description="PAS" evidence="3">
    <location>
        <begin position="146"/>
        <end position="216"/>
    </location>
</feature>
<dbReference type="PANTHER" id="PTHR44757:SF2">
    <property type="entry name" value="BIOFILM ARCHITECTURE MAINTENANCE PROTEIN MBAA"/>
    <property type="match status" value="1"/>
</dbReference>
<dbReference type="NCBIfam" id="TIGR00229">
    <property type="entry name" value="sensory_box"/>
    <property type="match status" value="1"/>
</dbReference>
<dbReference type="AlphaFoldDB" id="A0A8B6XAQ2"/>
<dbReference type="InterPro" id="IPR000014">
    <property type="entry name" value="PAS"/>
</dbReference>
<evidence type="ECO:0000313" key="7">
    <source>
        <dbReference type="RefSeq" id="WP_051379029.1"/>
    </source>
</evidence>
<dbReference type="InterPro" id="IPR000700">
    <property type="entry name" value="PAS-assoc_C"/>
</dbReference>
<feature type="coiled-coil region" evidence="1">
    <location>
        <begin position="115"/>
        <end position="156"/>
    </location>
</feature>
<dbReference type="InterPro" id="IPR043128">
    <property type="entry name" value="Rev_trsase/Diguanyl_cyclase"/>
</dbReference>
<feature type="domain" description="GGDEF" evidence="5">
    <location>
        <begin position="302"/>
        <end position="434"/>
    </location>
</feature>
<dbReference type="Pfam" id="PF00990">
    <property type="entry name" value="GGDEF"/>
    <property type="match status" value="1"/>
</dbReference>
<evidence type="ECO:0000259" key="5">
    <source>
        <dbReference type="PROSITE" id="PS50887"/>
    </source>
</evidence>
<evidence type="ECO:0000259" key="3">
    <source>
        <dbReference type="PROSITE" id="PS50112"/>
    </source>
</evidence>
<dbReference type="PROSITE" id="PS50113">
    <property type="entry name" value="PAC"/>
    <property type="match status" value="1"/>
</dbReference>
<dbReference type="RefSeq" id="WP_051379029.1">
    <property type="nucleotide sequence ID" value="NZ_KI519499.1"/>
</dbReference>
<dbReference type="CDD" id="cd00130">
    <property type="entry name" value="PAS"/>
    <property type="match status" value="1"/>
</dbReference>
<dbReference type="InterPro" id="IPR052155">
    <property type="entry name" value="Biofilm_reg_signaling"/>
</dbReference>
<dbReference type="InterPro" id="IPR029787">
    <property type="entry name" value="Nucleotide_cyclase"/>
</dbReference>
<evidence type="ECO:0000259" key="4">
    <source>
        <dbReference type="PROSITE" id="PS50113"/>
    </source>
</evidence>
<dbReference type="InterPro" id="IPR000160">
    <property type="entry name" value="GGDEF_dom"/>
</dbReference>
<dbReference type="Pfam" id="PF08448">
    <property type="entry name" value="PAS_4"/>
    <property type="match status" value="1"/>
</dbReference>
<sequence length="451" mass="48434">MHRPVSTSLVTRLTLAFIAVATMACAGTLVLAGRLLPASGAAMADLAITCAALLLGFAPAAGATARLFARPLLRLIDTLDARADAAALRAVPGWAEAEDLGACIAALLSELGSHHQELREINATLERRIDRRTAELSKANARLVDTQRRLTDITENVPALITYFDRDYRTGYANRMVGEWTGLDPAQIVGRRLDEFMPAAAFAARKPWMDRALTGERVQFTESWTGPDGETRFVDVVYVPHRDTDGAVVGLYGLSTDSTAVRRAEQALCRLARHDSLTGLPNRLALGELLPAAIDRGAGNRRGIALLFLDIDRFKQINDTLGHAAGDEVLREFGRRLRACVRAGDTVARLAGDEFVVALEGLGSAEGAERVAQAIVLAMREPMRVDGNELVVGTSIGIALAAGAITPEVLLADADRALYEVKRAGRGSWRVAEPLAHVVGQRERGMAALTH</sequence>
<dbReference type="InterPro" id="IPR013656">
    <property type="entry name" value="PAS_4"/>
</dbReference>
<evidence type="ECO:0000256" key="2">
    <source>
        <dbReference type="SAM" id="Phobius"/>
    </source>
</evidence>
<evidence type="ECO:0000256" key="1">
    <source>
        <dbReference type="SAM" id="Coils"/>
    </source>
</evidence>
<dbReference type="InterPro" id="IPR035965">
    <property type="entry name" value="PAS-like_dom_sf"/>
</dbReference>
<organism evidence="6 7">
    <name type="scientific">Derxia gummosa DSM 723</name>
    <dbReference type="NCBI Taxonomy" id="1121388"/>
    <lineage>
        <taxon>Bacteria</taxon>
        <taxon>Pseudomonadati</taxon>
        <taxon>Pseudomonadota</taxon>
        <taxon>Betaproteobacteria</taxon>
        <taxon>Burkholderiales</taxon>
        <taxon>Alcaligenaceae</taxon>
        <taxon>Derxia</taxon>
    </lineage>
</organism>
<dbReference type="PANTHER" id="PTHR44757">
    <property type="entry name" value="DIGUANYLATE CYCLASE DGCP"/>
    <property type="match status" value="1"/>
</dbReference>
<keyword evidence="6" id="KW-1185">Reference proteome</keyword>
<dbReference type="PROSITE" id="PS50887">
    <property type="entry name" value="GGDEF"/>
    <property type="match status" value="1"/>
</dbReference>
<dbReference type="PROSITE" id="PS50112">
    <property type="entry name" value="PAS"/>
    <property type="match status" value="1"/>
</dbReference>
<name>A0A8B6XAQ2_9BURK</name>
<dbReference type="SMART" id="SM00267">
    <property type="entry name" value="GGDEF"/>
    <property type="match status" value="1"/>
</dbReference>
<dbReference type="Gene3D" id="3.30.70.270">
    <property type="match status" value="1"/>
</dbReference>
<dbReference type="Proteomes" id="UP000675920">
    <property type="component" value="Unplaced"/>
</dbReference>
<dbReference type="SUPFAM" id="SSF55073">
    <property type="entry name" value="Nucleotide cyclase"/>
    <property type="match status" value="1"/>
</dbReference>
<dbReference type="CDD" id="cd01949">
    <property type="entry name" value="GGDEF"/>
    <property type="match status" value="1"/>
</dbReference>
<feature type="transmembrane region" description="Helical" evidence="2">
    <location>
        <begin position="12"/>
        <end position="34"/>
    </location>
</feature>
<dbReference type="OrthoDB" id="5571399at2"/>
<feature type="domain" description="PAC" evidence="4">
    <location>
        <begin position="214"/>
        <end position="270"/>
    </location>
</feature>
<keyword evidence="2" id="KW-0812">Transmembrane</keyword>
<keyword evidence="1" id="KW-0175">Coiled coil</keyword>